<feature type="compositionally biased region" description="Basic residues" evidence="1">
    <location>
        <begin position="249"/>
        <end position="265"/>
    </location>
</feature>
<accession>A0A6J4S6E1</accession>
<sequence length="427" mass="47370">GEGRKARGRGQGEGRGPDARPAAAGQPHSHRARARRRWLHGRGLRDRCPARPRPARGQPHDQPVRRLRRHERGLDGRQPRRQRGDARGDDAGGQPAGADPVRGDRPRHSAAAQLRRLPAQGRAAALPPARSRARAAAQPGLGLLDGPGRGSGREPPRRRLQRLRARALHARDPLRARPHRRLSPPAQRAAPRRHRPRHLRADRPRGGGLRGRADLALRRSLDRAADGLQTRRGQGPSPRRRRPALDHERRHRGGARRAVHHRRQPARPLRQRLPEDDPDGARQPRAPGLRHGIPSGRIPGLQAARPPAPARGRLALGAQIPGGRHHPDRARSQRRADVRDEHHELHEAGRDRPSRLRVGHHAPGARLRPLCLGLCPPRHRDLGLARGERHPTLRARARGDPRMAADPRADHRSAAASVRALAKTREL</sequence>
<feature type="non-terminal residue" evidence="2">
    <location>
        <position position="427"/>
    </location>
</feature>
<feature type="compositionally biased region" description="Basic and acidic residues" evidence="1">
    <location>
        <begin position="199"/>
        <end position="225"/>
    </location>
</feature>
<feature type="compositionally biased region" description="Low complexity" evidence="1">
    <location>
        <begin position="122"/>
        <end position="142"/>
    </location>
</feature>
<name>A0A6J4S6E1_9ACTN</name>
<evidence type="ECO:0000256" key="1">
    <source>
        <dbReference type="SAM" id="MobiDB-lite"/>
    </source>
</evidence>
<dbReference type="AlphaFoldDB" id="A0A6J4S6E1"/>
<feature type="compositionally biased region" description="Basic and acidic residues" evidence="1">
    <location>
        <begin position="329"/>
        <end position="354"/>
    </location>
</feature>
<dbReference type="EMBL" id="CADCVU010000032">
    <property type="protein sequence ID" value="CAA9484609.1"/>
    <property type="molecule type" value="Genomic_DNA"/>
</dbReference>
<gene>
    <name evidence="2" type="ORF">AVDCRST_MAG45-372</name>
</gene>
<feature type="compositionally biased region" description="Basic and acidic residues" evidence="1">
    <location>
        <begin position="272"/>
        <end position="282"/>
    </location>
</feature>
<feature type="region of interest" description="Disordered" evidence="1">
    <location>
        <begin position="398"/>
        <end position="427"/>
    </location>
</feature>
<reference evidence="2" key="1">
    <citation type="submission" date="2020-02" db="EMBL/GenBank/DDBJ databases">
        <authorList>
            <person name="Meier V. D."/>
        </authorList>
    </citation>
    <scope>NUCLEOTIDE SEQUENCE</scope>
    <source>
        <strain evidence="2">AVDCRST_MAG45</strain>
    </source>
</reference>
<proteinExistence type="predicted"/>
<feature type="compositionally biased region" description="Basic residues" evidence="1">
    <location>
        <begin position="28"/>
        <end position="42"/>
    </location>
</feature>
<evidence type="ECO:0000313" key="2">
    <source>
        <dbReference type="EMBL" id="CAA9484609.1"/>
    </source>
</evidence>
<organism evidence="2">
    <name type="scientific">uncultured Solirubrobacterales bacterium</name>
    <dbReference type="NCBI Taxonomy" id="768556"/>
    <lineage>
        <taxon>Bacteria</taxon>
        <taxon>Bacillati</taxon>
        <taxon>Actinomycetota</taxon>
        <taxon>Thermoleophilia</taxon>
        <taxon>Solirubrobacterales</taxon>
        <taxon>environmental samples</taxon>
    </lineage>
</organism>
<feature type="compositionally biased region" description="Basic and acidic residues" evidence="1">
    <location>
        <begin position="1"/>
        <end position="18"/>
    </location>
</feature>
<protein>
    <submittedName>
        <fullName evidence="2">Uncharacterized protein</fullName>
    </submittedName>
</protein>
<feature type="compositionally biased region" description="Basic and acidic residues" evidence="1">
    <location>
        <begin position="72"/>
        <end position="90"/>
    </location>
</feature>
<feature type="compositionally biased region" description="Low complexity" evidence="1">
    <location>
        <begin position="226"/>
        <end position="237"/>
    </location>
</feature>
<feature type="compositionally biased region" description="Basic residues" evidence="1">
    <location>
        <begin position="158"/>
        <end position="168"/>
    </location>
</feature>
<feature type="region of interest" description="Disordered" evidence="1">
    <location>
        <begin position="1"/>
        <end position="358"/>
    </location>
</feature>
<feature type="compositionally biased region" description="Low complexity" evidence="1">
    <location>
        <begin position="300"/>
        <end position="319"/>
    </location>
</feature>
<feature type="compositionally biased region" description="Basic and acidic residues" evidence="1">
    <location>
        <begin position="398"/>
        <end position="413"/>
    </location>
</feature>
<feature type="non-terminal residue" evidence="2">
    <location>
        <position position="1"/>
    </location>
</feature>